<sequence>MVSPPGFQRARRPEQVEARRCAILDTARAMLRVRRVADISLRELSDTVGLAKSNVLRYFDSREAIFLEVMDENWTAWLDDVSTALTSAPATPGPYGRETRVATVIAGSLVAQPGFCELVSVTAGVLEKNISVDVARTFKTRAAAHTSRLAGLVRAEVPHLDDVAAGHFAHAVFILVAGLWPYAVPTEAVSAVMAEMRMPPAGELFARGLTEGLVNQLVGLSARATAGAAVTG</sequence>
<evidence type="ECO:0000259" key="3">
    <source>
        <dbReference type="PROSITE" id="PS50977"/>
    </source>
</evidence>
<dbReference type="RefSeq" id="WP_197001998.1">
    <property type="nucleotide sequence ID" value="NZ_BONS01000004.1"/>
</dbReference>
<gene>
    <name evidence="4" type="ORF">IW245_001001</name>
</gene>
<keyword evidence="1 2" id="KW-0238">DNA-binding</keyword>
<dbReference type="InterPro" id="IPR001647">
    <property type="entry name" value="HTH_TetR"/>
</dbReference>
<reference evidence="4" key="1">
    <citation type="submission" date="2020-11" db="EMBL/GenBank/DDBJ databases">
        <title>Sequencing the genomes of 1000 actinobacteria strains.</title>
        <authorList>
            <person name="Klenk H.-P."/>
        </authorList>
    </citation>
    <scope>NUCLEOTIDE SEQUENCE</scope>
    <source>
        <strain evidence="4">DSM 45356</strain>
    </source>
</reference>
<evidence type="ECO:0000313" key="4">
    <source>
        <dbReference type="EMBL" id="MBG6134807.1"/>
    </source>
</evidence>
<organism evidence="4 5">
    <name type="scientific">Longispora fulva</name>
    <dbReference type="NCBI Taxonomy" id="619741"/>
    <lineage>
        <taxon>Bacteria</taxon>
        <taxon>Bacillati</taxon>
        <taxon>Actinomycetota</taxon>
        <taxon>Actinomycetes</taxon>
        <taxon>Micromonosporales</taxon>
        <taxon>Micromonosporaceae</taxon>
        <taxon>Longispora</taxon>
    </lineage>
</organism>
<evidence type="ECO:0000313" key="5">
    <source>
        <dbReference type="Proteomes" id="UP000622552"/>
    </source>
</evidence>
<protein>
    <submittedName>
        <fullName evidence="4">AcrR family transcriptional regulator</fullName>
    </submittedName>
</protein>
<keyword evidence="5" id="KW-1185">Reference proteome</keyword>
<evidence type="ECO:0000256" key="2">
    <source>
        <dbReference type="PROSITE-ProRule" id="PRU00335"/>
    </source>
</evidence>
<dbReference type="EMBL" id="JADOUF010000001">
    <property type="protein sequence ID" value="MBG6134807.1"/>
    <property type="molecule type" value="Genomic_DNA"/>
</dbReference>
<proteinExistence type="predicted"/>
<feature type="domain" description="HTH tetR-type" evidence="3">
    <location>
        <begin position="17"/>
        <end position="77"/>
    </location>
</feature>
<comment type="caution">
    <text evidence="4">The sequence shown here is derived from an EMBL/GenBank/DDBJ whole genome shotgun (WGS) entry which is preliminary data.</text>
</comment>
<dbReference type="GO" id="GO:0003677">
    <property type="term" value="F:DNA binding"/>
    <property type="evidence" value="ECO:0007669"/>
    <property type="project" value="UniProtKB-UniRule"/>
</dbReference>
<dbReference type="AlphaFoldDB" id="A0A8J7KV41"/>
<dbReference type="PROSITE" id="PS50977">
    <property type="entry name" value="HTH_TETR_2"/>
    <property type="match status" value="1"/>
</dbReference>
<dbReference type="InterPro" id="IPR041483">
    <property type="entry name" value="TetR_C_34"/>
</dbReference>
<dbReference type="Pfam" id="PF00440">
    <property type="entry name" value="TetR_N"/>
    <property type="match status" value="1"/>
</dbReference>
<dbReference type="Proteomes" id="UP000622552">
    <property type="component" value="Unassembled WGS sequence"/>
</dbReference>
<feature type="DNA-binding region" description="H-T-H motif" evidence="2">
    <location>
        <begin position="40"/>
        <end position="59"/>
    </location>
</feature>
<name>A0A8J7KV41_9ACTN</name>
<dbReference type="SUPFAM" id="SSF46689">
    <property type="entry name" value="Homeodomain-like"/>
    <property type="match status" value="1"/>
</dbReference>
<dbReference type="Pfam" id="PF17929">
    <property type="entry name" value="TetR_C_34"/>
    <property type="match status" value="1"/>
</dbReference>
<dbReference type="Gene3D" id="1.10.357.10">
    <property type="entry name" value="Tetracycline Repressor, domain 2"/>
    <property type="match status" value="1"/>
</dbReference>
<accession>A0A8J7KV41</accession>
<dbReference type="InterPro" id="IPR009057">
    <property type="entry name" value="Homeodomain-like_sf"/>
</dbReference>
<evidence type="ECO:0000256" key="1">
    <source>
        <dbReference type="ARBA" id="ARBA00023125"/>
    </source>
</evidence>